<dbReference type="Pfam" id="PF05699">
    <property type="entry name" value="Dimer_Tnp_hAT"/>
    <property type="match status" value="1"/>
</dbReference>
<organism evidence="3 4">
    <name type="scientific">Hibiscus syriacus</name>
    <name type="common">Rose of Sharon</name>
    <dbReference type="NCBI Taxonomy" id="106335"/>
    <lineage>
        <taxon>Eukaryota</taxon>
        <taxon>Viridiplantae</taxon>
        <taxon>Streptophyta</taxon>
        <taxon>Embryophyta</taxon>
        <taxon>Tracheophyta</taxon>
        <taxon>Spermatophyta</taxon>
        <taxon>Magnoliopsida</taxon>
        <taxon>eudicotyledons</taxon>
        <taxon>Gunneridae</taxon>
        <taxon>Pentapetalae</taxon>
        <taxon>rosids</taxon>
        <taxon>malvids</taxon>
        <taxon>Malvales</taxon>
        <taxon>Malvaceae</taxon>
        <taxon>Malvoideae</taxon>
        <taxon>Hibiscus</taxon>
    </lineage>
</organism>
<keyword evidence="4" id="KW-1185">Reference proteome</keyword>
<dbReference type="Proteomes" id="UP000436088">
    <property type="component" value="Unassembled WGS sequence"/>
</dbReference>
<dbReference type="PANTHER" id="PTHR32166">
    <property type="entry name" value="OSJNBA0013A04.12 PROTEIN"/>
    <property type="match status" value="1"/>
</dbReference>
<reference evidence="3" key="1">
    <citation type="submission" date="2019-09" db="EMBL/GenBank/DDBJ databases">
        <title>Draft genome information of white flower Hibiscus syriacus.</title>
        <authorList>
            <person name="Kim Y.-M."/>
        </authorList>
    </citation>
    <scope>NUCLEOTIDE SEQUENCE [LARGE SCALE GENOMIC DNA]</scope>
    <source>
        <strain evidence="3">YM2019G1</strain>
    </source>
</reference>
<name>A0A6A2XCY0_HIBSY</name>
<feature type="compositionally biased region" description="Low complexity" evidence="1">
    <location>
        <begin position="366"/>
        <end position="382"/>
    </location>
</feature>
<dbReference type="InterPro" id="IPR008906">
    <property type="entry name" value="HATC_C_dom"/>
</dbReference>
<evidence type="ECO:0000313" key="4">
    <source>
        <dbReference type="Proteomes" id="UP000436088"/>
    </source>
</evidence>
<protein>
    <recommendedName>
        <fullName evidence="2">HAT C-terminal dimerisation domain-containing protein</fullName>
    </recommendedName>
</protein>
<dbReference type="EMBL" id="VEPZ02001425">
    <property type="protein sequence ID" value="KAE8673581.1"/>
    <property type="molecule type" value="Genomic_DNA"/>
</dbReference>
<dbReference type="GO" id="GO:0046983">
    <property type="term" value="F:protein dimerization activity"/>
    <property type="evidence" value="ECO:0007669"/>
    <property type="project" value="InterPro"/>
</dbReference>
<evidence type="ECO:0000313" key="3">
    <source>
        <dbReference type="EMBL" id="KAE8673581.1"/>
    </source>
</evidence>
<proteinExistence type="predicted"/>
<gene>
    <name evidence="3" type="ORF">F3Y22_tig00111779pilonHSYRG00152</name>
</gene>
<feature type="compositionally biased region" description="Low complexity" evidence="1">
    <location>
        <begin position="462"/>
        <end position="485"/>
    </location>
</feature>
<sequence length="517" mass="58566">MKDSLMRLTQLGKQLEKVSNHNMSGIEEKNSEEVLVVGVIFIKKGHLPMDQLEDIIKKEQVNSSRVCLSLPYEELHLNWLEVQAQNSQSKGTVFWKSMDVSSVHSKDVEFYYNLLDSVVEEIGESYIFQIEFKESKWGQQKTGSAYEAKKIILGKDFWKKANDLIKVYEPLVKVLRLVDSDEKPAIGFIYEAVDREKTGDSTRLSIFHRLLLFRDKHETFSAPQAQRAWRQMNPSEWWIIYGTCVPELQRLAIKVLSQTTTASNCERNWSTFSYIHTKARNRLKYKRLEKLVFTYYNMRLQIRHQKRTSIDDINTSFNPINLDHIFEYVDPLSEWLQEKENSLLDGEIAGVLPVDTSDDETNVDESQQQNLSHSSSSATLSQSRDELYGCGLSPIDDDDGGGGGGGDKIRSFSRYGREYGVGTTSGHFSDRSEFGGNISSKARRDRSEPKAPSKGKCKKHTSVGSSSSKRSSSSSLGQGDSSTSTQGHENQVKKALKMKCLFLAGINENGNDFSCFT</sequence>
<dbReference type="AlphaFoldDB" id="A0A6A2XCY0"/>
<dbReference type="InterPro" id="IPR012337">
    <property type="entry name" value="RNaseH-like_sf"/>
</dbReference>
<evidence type="ECO:0000256" key="1">
    <source>
        <dbReference type="SAM" id="MobiDB-lite"/>
    </source>
</evidence>
<feature type="domain" description="HAT C-terminal dimerisation" evidence="2">
    <location>
        <begin position="221"/>
        <end position="298"/>
    </location>
</feature>
<dbReference type="SUPFAM" id="SSF53098">
    <property type="entry name" value="Ribonuclease H-like"/>
    <property type="match status" value="1"/>
</dbReference>
<feature type="region of interest" description="Disordered" evidence="1">
    <location>
        <begin position="354"/>
        <end position="409"/>
    </location>
</feature>
<evidence type="ECO:0000259" key="2">
    <source>
        <dbReference type="Pfam" id="PF05699"/>
    </source>
</evidence>
<dbReference type="PANTHER" id="PTHR32166:SF122">
    <property type="entry name" value="OS09G0499600 PROTEIN"/>
    <property type="match status" value="1"/>
</dbReference>
<comment type="caution">
    <text evidence="3">The sequence shown here is derived from an EMBL/GenBank/DDBJ whole genome shotgun (WGS) entry which is preliminary data.</text>
</comment>
<accession>A0A6A2XCY0</accession>
<feature type="region of interest" description="Disordered" evidence="1">
    <location>
        <begin position="422"/>
        <end position="490"/>
    </location>
</feature>